<organism evidence="1">
    <name type="scientific">Baileyella intestinalis</name>
    <dbReference type="NCBI Taxonomy" id="2606709"/>
    <lineage>
        <taxon>Bacteria</taxon>
        <taxon>Bacillati</taxon>
        <taxon>Bacillota</taxon>
        <taxon>Clostridia</taxon>
        <taxon>Peptostreptococcales</taxon>
        <taxon>Anaerovoracaceae</taxon>
        <taxon>Baileyella</taxon>
    </lineage>
</organism>
<dbReference type="SUPFAM" id="SSF52540">
    <property type="entry name" value="P-loop containing nucleoside triphosphate hydrolases"/>
    <property type="match status" value="1"/>
</dbReference>
<dbReference type="AlphaFoldDB" id="A0A6A8MA22"/>
<name>A0A6A8MA22_9FIRM</name>
<comment type="caution">
    <text evidence="1">The sequence shown here is derived from an EMBL/GenBank/DDBJ whole genome shotgun (WGS) entry which is preliminary data.</text>
</comment>
<proteinExistence type="predicted"/>
<accession>A0A6A8MA22</accession>
<keyword evidence="1" id="KW-0418">Kinase</keyword>
<dbReference type="Pfam" id="PF13189">
    <property type="entry name" value="Cytidylate_kin2"/>
    <property type="match status" value="1"/>
</dbReference>
<keyword evidence="1" id="KW-0808">Transferase</keyword>
<gene>
    <name evidence="1" type="ORF">FYJ66_00720</name>
</gene>
<dbReference type="GO" id="GO:0016301">
    <property type="term" value="F:kinase activity"/>
    <property type="evidence" value="ECO:0007669"/>
    <property type="project" value="UniProtKB-KW"/>
</dbReference>
<dbReference type="InterPro" id="IPR027417">
    <property type="entry name" value="P-loop_NTPase"/>
</dbReference>
<protein>
    <submittedName>
        <fullName evidence="1">Cytidylate kinase-like family protein</fullName>
    </submittedName>
</protein>
<sequence>MHQKGRVIYMTTKPEDVKFIVTIGREFGSGGHEIGKRLAKELGIAFYDTELLELAVAKTGYHEDYIRSNDEKAPDFAAGPLFSGMEYYQPSPYDKIQVEIRKIIEDIAENESAVIVGRAADYILRDKTHVSVFLFAPMEDRIKRKMALLDEKTRSEITDSMMEKTIRQRDKQRRRFYEYYTDMRWGARDTYDLLINTSRAGIEGSVKIIETFIKEGYDENILPD</sequence>
<dbReference type="EMBL" id="VUNB01000001">
    <property type="protein sequence ID" value="MST68136.1"/>
    <property type="molecule type" value="Genomic_DNA"/>
</dbReference>
<dbReference type="Gene3D" id="3.40.50.300">
    <property type="entry name" value="P-loop containing nucleotide triphosphate hydrolases"/>
    <property type="match status" value="1"/>
</dbReference>
<evidence type="ECO:0000313" key="1">
    <source>
        <dbReference type="EMBL" id="MST68136.1"/>
    </source>
</evidence>
<reference evidence="1" key="1">
    <citation type="submission" date="2019-09" db="EMBL/GenBank/DDBJ databases">
        <title>In-depth cultivation of the pig gut microbiome towards novel bacterial diversity and tailored functional studies.</title>
        <authorList>
            <person name="Wylensek D."/>
            <person name="Hitch T.C.A."/>
            <person name="Clavel T."/>
        </authorList>
    </citation>
    <scope>NUCLEOTIDE SEQUENCE</scope>
    <source>
        <strain evidence="1">RF-744-FAT-WT-3</strain>
    </source>
</reference>